<evidence type="ECO:0000313" key="8">
    <source>
        <dbReference type="EMBL" id="CAA0092514.1"/>
    </source>
</evidence>
<sequence length="218" mass="23705">MTGPDKDEAVERAELLLALRKRGIRDRLVMRAFEQVPRERFVEPVFRNLAWNDQALPVDCGQTISQPTVLALMTTALELEGTHTVLEIGTGTGYYAAILGHIAGHVVTLERFRTLAEAAARRIGSLGLANVEVFLADGRLGYRARAPFDRIVLGAAVEEVPSALFDQLAPNGILVAPVGPPEGTQALMRYRRGPEGLEQRELGLVRFVPMLSGVAAVL</sequence>
<dbReference type="RefSeq" id="WP_159598386.1">
    <property type="nucleotide sequence ID" value="NZ_CACSAS010000001.1"/>
</dbReference>
<comment type="function">
    <text evidence="7">Catalyzes the methyl esterification of L-isoaspartyl residues in peptides and proteins that result from spontaneous decomposition of normal L-aspartyl and L-asparaginyl residues. It plays a role in the repair and/or degradation of damaged proteins.</text>
</comment>
<dbReference type="GO" id="GO:0030091">
    <property type="term" value="P:protein repair"/>
    <property type="evidence" value="ECO:0007669"/>
    <property type="project" value="UniProtKB-UniRule"/>
</dbReference>
<keyword evidence="5 7" id="KW-0808">Transferase</keyword>
<accession>A0A5S9NQ24</accession>
<keyword evidence="4 7" id="KW-0489">Methyltransferase</keyword>
<evidence type="ECO:0000313" key="9">
    <source>
        <dbReference type="Proteomes" id="UP000433050"/>
    </source>
</evidence>
<dbReference type="NCBIfam" id="TIGR00080">
    <property type="entry name" value="pimt"/>
    <property type="match status" value="1"/>
</dbReference>
<dbReference type="InterPro" id="IPR000682">
    <property type="entry name" value="PCMT"/>
</dbReference>
<comment type="catalytic activity">
    <reaction evidence="7">
        <text>[protein]-L-isoaspartate + S-adenosyl-L-methionine = [protein]-L-isoaspartate alpha-methyl ester + S-adenosyl-L-homocysteine</text>
        <dbReference type="Rhea" id="RHEA:12705"/>
        <dbReference type="Rhea" id="RHEA-COMP:12143"/>
        <dbReference type="Rhea" id="RHEA-COMP:12144"/>
        <dbReference type="ChEBI" id="CHEBI:57856"/>
        <dbReference type="ChEBI" id="CHEBI:59789"/>
        <dbReference type="ChEBI" id="CHEBI:90596"/>
        <dbReference type="ChEBI" id="CHEBI:90598"/>
        <dbReference type="EC" id="2.1.1.77"/>
    </reaction>
</comment>
<evidence type="ECO:0000256" key="2">
    <source>
        <dbReference type="ARBA" id="ARBA00005369"/>
    </source>
</evidence>
<dbReference type="Pfam" id="PF01135">
    <property type="entry name" value="PCMT"/>
    <property type="match status" value="1"/>
</dbReference>
<dbReference type="SUPFAM" id="SSF53335">
    <property type="entry name" value="S-adenosyl-L-methionine-dependent methyltransferases"/>
    <property type="match status" value="1"/>
</dbReference>
<organism evidence="8 9">
    <name type="scientific">Starkeya nomas</name>
    <dbReference type="NCBI Taxonomy" id="2666134"/>
    <lineage>
        <taxon>Bacteria</taxon>
        <taxon>Pseudomonadati</taxon>
        <taxon>Pseudomonadota</taxon>
        <taxon>Alphaproteobacteria</taxon>
        <taxon>Hyphomicrobiales</taxon>
        <taxon>Xanthobacteraceae</taxon>
        <taxon>Starkeya</taxon>
    </lineage>
</organism>
<dbReference type="GO" id="GO:0032259">
    <property type="term" value="P:methylation"/>
    <property type="evidence" value="ECO:0007669"/>
    <property type="project" value="UniProtKB-KW"/>
</dbReference>
<dbReference type="Gene3D" id="3.40.50.150">
    <property type="entry name" value="Vaccinia Virus protein VP39"/>
    <property type="match status" value="1"/>
</dbReference>
<dbReference type="InterPro" id="IPR029063">
    <property type="entry name" value="SAM-dependent_MTases_sf"/>
</dbReference>
<dbReference type="CDD" id="cd02440">
    <property type="entry name" value="AdoMet_MTases"/>
    <property type="match status" value="1"/>
</dbReference>
<comment type="subcellular location">
    <subcellularLocation>
        <location evidence="1 7">Cytoplasm</location>
    </subcellularLocation>
</comment>
<evidence type="ECO:0000256" key="3">
    <source>
        <dbReference type="ARBA" id="ARBA00022490"/>
    </source>
</evidence>
<evidence type="ECO:0000256" key="6">
    <source>
        <dbReference type="ARBA" id="ARBA00022691"/>
    </source>
</evidence>
<dbReference type="Proteomes" id="UP000433050">
    <property type="component" value="Unassembled WGS sequence"/>
</dbReference>
<evidence type="ECO:0000256" key="1">
    <source>
        <dbReference type="ARBA" id="ARBA00004496"/>
    </source>
</evidence>
<reference evidence="8 9" key="1">
    <citation type="submission" date="2019-12" db="EMBL/GenBank/DDBJ databases">
        <authorList>
            <person name="Reyes-Prieto M."/>
        </authorList>
    </citation>
    <scope>NUCLEOTIDE SEQUENCE [LARGE SCALE GENOMIC DNA]</scope>
    <source>
        <strain evidence="8">HF14-78462</strain>
    </source>
</reference>
<dbReference type="GO" id="GO:0005737">
    <property type="term" value="C:cytoplasm"/>
    <property type="evidence" value="ECO:0007669"/>
    <property type="project" value="UniProtKB-SubCell"/>
</dbReference>
<dbReference type="PROSITE" id="PS01279">
    <property type="entry name" value="PCMT"/>
    <property type="match status" value="1"/>
</dbReference>
<keyword evidence="3 7" id="KW-0963">Cytoplasm</keyword>
<evidence type="ECO:0000256" key="7">
    <source>
        <dbReference type="HAMAP-Rule" id="MF_00090"/>
    </source>
</evidence>
<keyword evidence="6 7" id="KW-0949">S-adenosyl-L-methionine</keyword>
<keyword evidence="9" id="KW-1185">Reference proteome</keyword>
<dbReference type="HAMAP" id="MF_00090">
    <property type="entry name" value="PIMT"/>
    <property type="match status" value="1"/>
</dbReference>
<name>A0A5S9NQ24_9HYPH</name>
<dbReference type="GO" id="GO:0004719">
    <property type="term" value="F:protein-L-isoaspartate (D-aspartate) O-methyltransferase activity"/>
    <property type="evidence" value="ECO:0007669"/>
    <property type="project" value="UniProtKB-UniRule"/>
</dbReference>
<proteinExistence type="inferred from homology"/>
<dbReference type="NCBIfam" id="NF001453">
    <property type="entry name" value="PRK00312.1"/>
    <property type="match status" value="1"/>
</dbReference>
<feature type="active site" evidence="7">
    <location>
        <position position="65"/>
    </location>
</feature>
<comment type="similarity">
    <text evidence="2 7">Belongs to the methyltransferase superfamily. L-isoaspartyl/D-aspartyl protein methyltransferase family.</text>
</comment>
<dbReference type="PANTHER" id="PTHR11579:SF0">
    <property type="entry name" value="PROTEIN-L-ISOASPARTATE(D-ASPARTATE) O-METHYLTRANSFERASE"/>
    <property type="match status" value="1"/>
</dbReference>
<dbReference type="AlphaFoldDB" id="A0A5S9NQ24"/>
<evidence type="ECO:0000256" key="5">
    <source>
        <dbReference type="ARBA" id="ARBA00022679"/>
    </source>
</evidence>
<gene>
    <name evidence="8" type="primary">pcm_1</name>
    <name evidence="7" type="synonym">pcm</name>
    <name evidence="8" type="ORF">STARVERO_01465</name>
</gene>
<protein>
    <recommendedName>
        <fullName evidence="7">Protein-L-isoaspartate O-methyltransferase</fullName>
        <ecNumber evidence="7">2.1.1.77</ecNumber>
    </recommendedName>
    <alternativeName>
        <fullName evidence="7">L-isoaspartyl protein carboxyl methyltransferase</fullName>
    </alternativeName>
    <alternativeName>
        <fullName evidence="7">Protein L-isoaspartyl methyltransferase</fullName>
    </alternativeName>
    <alternativeName>
        <fullName evidence="7">Protein-beta-aspartate methyltransferase</fullName>
        <shortName evidence="7">PIMT</shortName>
    </alternativeName>
</protein>
<evidence type="ECO:0000256" key="4">
    <source>
        <dbReference type="ARBA" id="ARBA00022603"/>
    </source>
</evidence>
<dbReference type="EC" id="2.1.1.77" evidence="7"/>
<dbReference type="PANTHER" id="PTHR11579">
    <property type="entry name" value="PROTEIN-L-ISOASPARTATE O-METHYLTRANSFERASE"/>
    <property type="match status" value="1"/>
</dbReference>
<dbReference type="FunFam" id="3.40.50.150:FF:000010">
    <property type="entry name" value="Protein-L-isoaspartate O-methyltransferase"/>
    <property type="match status" value="1"/>
</dbReference>
<dbReference type="EMBL" id="CACSAS010000001">
    <property type="protein sequence ID" value="CAA0092514.1"/>
    <property type="molecule type" value="Genomic_DNA"/>
</dbReference>